<protein>
    <submittedName>
        <fullName evidence="1">Uncharacterized protein</fullName>
    </submittedName>
</protein>
<gene>
    <name evidence="1" type="ORF">H4219_006116</name>
</gene>
<comment type="caution">
    <text evidence="1">The sequence shown here is derived from an EMBL/GenBank/DDBJ whole genome shotgun (WGS) entry which is preliminary data.</text>
</comment>
<feature type="non-terminal residue" evidence="1">
    <location>
        <position position="176"/>
    </location>
</feature>
<evidence type="ECO:0000313" key="2">
    <source>
        <dbReference type="Proteomes" id="UP001150538"/>
    </source>
</evidence>
<sequence length="176" mass="20638">MPNYLITPNRTSTEIIQDISLEIEAQLLFVLDVWEHLDTPCQTTSAHIIGLAHNFHPFYNVMNSAKLSFQSIFSIITNDQRIGLYMEVDNKTMAFMSSTRVILIRLYNIFRQEYNTKITNEEEAARFKADLQIDPDNIYNDLIDYIDARRRYLTEDQNFGIYSTQGKFYEILDDIS</sequence>
<dbReference type="EMBL" id="JANBPU010000523">
    <property type="protein sequence ID" value="KAJ1910824.1"/>
    <property type="molecule type" value="Genomic_DNA"/>
</dbReference>
<proteinExistence type="predicted"/>
<keyword evidence="2" id="KW-1185">Reference proteome</keyword>
<dbReference type="AlphaFoldDB" id="A0A9W8DMR8"/>
<accession>A0A9W8DMR8</accession>
<name>A0A9W8DMR8_9FUNG</name>
<organism evidence="1 2">
    <name type="scientific">Mycoemilia scoparia</name>
    <dbReference type="NCBI Taxonomy" id="417184"/>
    <lineage>
        <taxon>Eukaryota</taxon>
        <taxon>Fungi</taxon>
        <taxon>Fungi incertae sedis</taxon>
        <taxon>Zoopagomycota</taxon>
        <taxon>Kickxellomycotina</taxon>
        <taxon>Kickxellomycetes</taxon>
        <taxon>Kickxellales</taxon>
        <taxon>Kickxellaceae</taxon>
        <taxon>Mycoemilia</taxon>
    </lineage>
</organism>
<dbReference type="Proteomes" id="UP001150538">
    <property type="component" value="Unassembled WGS sequence"/>
</dbReference>
<evidence type="ECO:0000313" key="1">
    <source>
        <dbReference type="EMBL" id="KAJ1910824.1"/>
    </source>
</evidence>
<reference evidence="1" key="1">
    <citation type="submission" date="2022-07" db="EMBL/GenBank/DDBJ databases">
        <title>Phylogenomic reconstructions and comparative analyses of Kickxellomycotina fungi.</title>
        <authorList>
            <person name="Reynolds N.K."/>
            <person name="Stajich J.E."/>
            <person name="Barry K."/>
            <person name="Grigoriev I.V."/>
            <person name="Crous P."/>
            <person name="Smith M.E."/>
        </authorList>
    </citation>
    <scope>NUCLEOTIDE SEQUENCE</scope>
    <source>
        <strain evidence="1">NBRC 100468</strain>
    </source>
</reference>